<evidence type="ECO:0000313" key="3">
    <source>
        <dbReference type="Proteomes" id="UP000324222"/>
    </source>
</evidence>
<dbReference type="EMBL" id="VSRR010002044">
    <property type="protein sequence ID" value="MPC29268.1"/>
    <property type="molecule type" value="Genomic_DNA"/>
</dbReference>
<feature type="compositionally biased region" description="Polar residues" evidence="1">
    <location>
        <begin position="102"/>
        <end position="122"/>
    </location>
</feature>
<protein>
    <submittedName>
        <fullName evidence="2">Uncharacterized protein</fullName>
    </submittedName>
</protein>
<proteinExistence type="predicted"/>
<gene>
    <name evidence="2" type="ORF">E2C01_022492</name>
</gene>
<sequence>MLTHASQECKVSGFTVHLETPERTRDMRSVAGPRWTDLHGGLHPSIFTMLWRFFCCAVGLPAVFGASTPSSQHDKGTTLIVEAALRGPTPTKTLRAGDEAPPSNTHLAPVTCQQANSSSLRV</sequence>
<evidence type="ECO:0000313" key="2">
    <source>
        <dbReference type="EMBL" id="MPC29268.1"/>
    </source>
</evidence>
<name>A0A5B7E649_PORTR</name>
<dbReference type="AlphaFoldDB" id="A0A5B7E649"/>
<accession>A0A5B7E649</accession>
<keyword evidence="3" id="KW-1185">Reference proteome</keyword>
<feature type="region of interest" description="Disordered" evidence="1">
    <location>
        <begin position="88"/>
        <end position="122"/>
    </location>
</feature>
<evidence type="ECO:0000256" key="1">
    <source>
        <dbReference type="SAM" id="MobiDB-lite"/>
    </source>
</evidence>
<dbReference type="Proteomes" id="UP000324222">
    <property type="component" value="Unassembled WGS sequence"/>
</dbReference>
<organism evidence="2 3">
    <name type="scientific">Portunus trituberculatus</name>
    <name type="common">Swimming crab</name>
    <name type="synonym">Neptunus trituberculatus</name>
    <dbReference type="NCBI Taxonomy" id="210409"/>
    <lineage>
        <taxon>Eukaryota</taxon>
        <taxon>Metazoa</taxon>
        <taxon>Ecdysozoa</taxon>
        <taxon>Arthropoda</taxon>
        <taxon>Crustacea</taxon>
        <taxon>Multicrustacea</taxon>
        <taxon>Malacostraca</taxon>
        <taxon>Eumalacostraca</taxon>
        <taxon>Eucarida</taxon>
        <taxon>Decapoda</taxon>
        <taxon>Pleocyemata</taxon>
        <taxon>Brachyura</taxon>
        <taxon>Eubrachyura</taxon>
        <taxon>Portunoidea</taxon>
        <taxon>Portunidae</taxon>
        <taxon>Portuninae</taxon>
        <taxon>Portunus</taxon>
    </lineage>
</organism>
<comment type="caution">
    <text evidence="2">The sequence shown here is derived from an EMBL/GenBank/DDBJ whole genome shotgun (WGS) entry which is preliminary data.</text>
</comment>
<reference evidence="2 3" key="1">
    <citation type="submission" date="2019-05" db="EMBL/GenBank/DDBJ databases">
        <title>Another draft genome of Portunus trituberculatus and its Hox gene families provides insights of decapod evolution.</title>
        <authorList>
            <person name="Jeong J.-H."/>
            <person name="Song I."/>
            <person name="Kim S."/>
            <person name="Choi T."/>
            <person name="Kim D."/>
            <person name="Ryu S."/>
            <person name="Kim W."/>
        </authorList>
    </citation>
    <scope>NUCLEOTIDE SEQUENCE [LARGE SCALE GENOMIC DNA]</scope>
    <source>
        <tissue evidence="2">Muscle</tissue>
    </source>
</reference>